<name>A0ABU6GZE1_9BACI</name>
<comment type="caution">
    <text evidence="1">The sequence shown here is derived from an EMBL/GenBank/DDBJ whole genome shotgun (WGS) entry which is preliminary data.</text>
</comment>
<dbReference type="Proteomes" id="UP001341297">
    <property type="component" value="Unassembled WGS sequence"/>
</dbReference>
<keyword evidence="2" id="KW-1185">Reference proteome</keyword>
<dbReference type="EMBL" id="JARRTL010000006">
    <property type="protein sequence ID" value="MEC0484123.1"/>
    <property type="molecule type" value="Genomic_DNA"/>
</dbReference>
<reference evidence="1 2" key="1">
    <citation type="submission" date="2023-03" db="EMBL/GenBank/DDBJ databases">
        <title>Agriculturally important microbes genome sequencing.</title>
        <authorList>
            <person name="Dunlap C."/>
        </authorList>
    </citation>
    <scope>NUCLEOTIDE SEQUENCE [LARGE SCALE GENOMIC DNA]</scope>
    <source>
        <strain evidence="1 2">CBP-3203</strain>
    </source>
</reference>
<organism evidence="1 2">
    <name type="scientific">Bacillus glycinifermentans</name>
    <dbReference type="NCBI Taxonomy" id="1664069"/>
    <lineage>
        <taxon>Bacteria</taxon>
        <taxon>Bacillati</taxon>
        <taxon>Bacillota</taxon>
        <taxon>Bacilli</taxon>
        <taxon>Bacillales</taxon>
        <taxon>Bacillaceae</taxon>
        <taxon>Bacillus</taxon>
    </lineage>
</organism>
<evidence type="ECO:0000313" key="1">
    <source>
        <dbReference type="EMBL" id="MEC0484123.1"/>
    </source>
</evidence>
<accession>A0ABU6GZE1</accession>
<proteinExistence type="predicted"/>
<protein>
    <submittedName>
        <fullName evidence="1">Uncharacterized protein</fullName>
    </submittedName>
</protein>
<dbReference type="RefSeq" id="WP_156183559.1">
    <property type="nucleotide sequence ID" value="NZ_JARRTL010000006.1"/>
</dbReference>
<gene>
    <name evidence="1" type="ORF">P8828_04530</name>
</gene>
<evidence type="ECO:0000313" key="2">
    <source>
        <dbReference type="Proteomes" id="UP001341297"/>
    </source>
</evidence>
<sequence>MKTQLVQAFAEEDGGRHFRQCLSAETPSISYLANRRRLSYAHSLQRMRAS</sequence>